<dbReference type="KEGG" id="mfu:LILAB_01065"/>
<proteinExistence type="predicted"/>
<evidence type="ECO:0000313" key="1">
    <source>
        <dbReference type="EMBL" id="AEI62145.1"/>
    </source>
</evidence>
<sequence>MQSQMRAAVARTALAVHQKTAEPLRLSTSMGVVTTVERQQN</sequence>
<name>F8CB40_MYXFH</name>
<reference evidence="1 2" key="1">
    <citation type="journal article" date="2011" name="J. Bacteriol.">
        <title>Genome sequence of the halotolerant marine bacterium Myxococcus fulvus HW-1.</title>
        <authorList>
            <person name="Li Z.F."/>
            <person name="Li X."/>
            <person name="Liu H."/>
            <person name="Liu X."/>
            <person name="Han K."/>
            <person name="Wu Z.H."/>
            <person name="Hu W."/>
            <person name="Li F.F."/>
            <person name="Li Y.Z."/>
        </authorList>
    </citation>
    <scope>NUCLEOTIDE SEQUENCE [LARGE SCALE GENOMIC DNA]</scope>
    <source>
        <strain evidence="2">ATCC BAA-855 / HW-1</strain>
    </source>
</reference>
<organism evidence="1 2">
    <name type="scientific">Myxococcus fulvus (strain ATCC BAA-855 / HW-1)</name>
    <dbReference type="NCBI Taxonomy" id="483219"/>
    <lineage>
        <taxon>Bacteria</taxon>
        <taxon>Pseudomonadati</taxon>
        <taxon>Myxococcota</taxon>
        <taxon>Myxococcia</taxon>
        <taxon>Myxococcales</taxon>
        <taxon>Cystobacterineae</taxon>
        <taxon>Myxococcaceae</taxon>
        <taxon>Myxococcus</taxon>
    </lineage>
</organism>
<dbReference type="AlphaFoldDB" id="F8CB40"/>
<accession>F8CB40</accession>
<dbReference type="STRING" id="483219.LILAB_01065"/>
<gene>
    <name evidence="1" type="ordered locus">LILAB_01065</name>
</gene>
<dbReference type="Proteomes" id="UP000000488">
    <property type="component" value="Chromosome"/>
</dbReference>
<dbReference type="EMBL" id="CP002830">
    <property type="protein sequence ID" value="AEI62145.1"/>
    <property type="molecule type" value="Genomic_DNA"/>
</dbReference>
<dbReference type="HOGENOM" id="CLU_3273132_0_0_7"/>
<protein>
    <submittedName>
        <fullName evidence="1">Uncharacterized protein</fullName>
    </submittedName>
</protein>
<evidence type="ECO:0000313" key="2">
    <source>
        <dbReference type="Proteomes" id="UP000000488"/>
    </source>
</evidence>